<sequence length="174" mass="19848">MMIIKNSKLLLPASIVFLITLALCLIFLYKILERFASESGETRERIAIFNSQLKDLKIFENYIADTKNERFLIEKTFINRDELVTFIEDLEGVGRDSGVDVRVESANLAASPKDAGPSLHLEARGNFSSVFKYSLLLENLPYEIVFEKIDIDKVGGEDAPWRGDYIIKLLSYEF</sequence>
<dbReference type="STRING" id="1798364.A3G54_01025"/>
<proteinExistence type="predicted"/>
<evidence type="ECO:0000313" key="1">
    <source>
        <dbReference type="EMBL" id="OGF93486.1"/>
    </source>
</evidence>
<dbReference type="EMBL" id="MFIQ01000016">
    <property type="protein sequence ID" value="OGF93486.1"/>
    <property type="molecule type" value="Genomic_DNA"/>
</dbReference>
<dbReference type="Proteomes" id="UP000178894">
    <property type="component" value="Unassembled WGS sequence"/>
</dbReference>
<reference evidence="1 2" key="1">
    <citation type="journal article" date="2016" name="Nat. Commun.">
        <title>Thousands of microbial genomes shed light on interconnected biogeochemical processes in an aquifer system.</title>
        <authorList>
            <person name="Anantharaman K."/>
            <person name="Brown C.T."/>
            <person name="Hug L.A."/>
            <person name="Sharon I."/>
            <person name="Castelle C.J."/>
            <person name="Probst A.J."/>
            <person name="Thomas B.C."/>
            <person name="Singh A."/>
            <person name="Wilkins M.J."/>
            <person name="Karaoz U."/>
            <person name="Brodie E.L."/>
            <person name="Williams K.H."/>
            <person name="Hubbard S.S."/>
            <person name="Banfield J.F."/>
        </authorList>
    </citation>
    <scope>NUCLEOTIDE SEQUENCE [LARGE SCALE GENOMIC DNA]</scope>
</reference>
<protein>
    <recommendedName>
        <fullName evidence="3">Type 4a pilus biogenesis protein PilO</fullName>
    </recommendedName>
</protein>
<name>A0A1F5Y023_9BACT</name>
<evidence type="ECO:0008006" key="3">
    <source>
        <dbReference type="Google" id="ProtNLM"/>
    </source>
</evidence>
<organism evidence="1 2">
    <name type="scientific">Candidatus Giovannonibacteria bacterium RIFCSPLOWO2_12_FULL_44_15</name>
    <dbReference type="NCBI Taxonomy" id="1798364"/>
    <lineage>
        <taxon>Bacteria</taxon>
        <taxon>Candidatus Giovannoniibacteriota</taxon>
    </lineage>
</organism>
<evidence type="ECO:0000313" key="2">
    <source>
        <dbReference type="Proteomes" id="UP000178894"/>
    </source>
</evidence>
<comment type="caution">
    <text evidence="1">The sequence shown here is derived from an EMBL/GenBank/DDBJ whole genome shotgun (WGS) entry which is preliminary data.</text>
</comment>
<accession>A0A1F5Y023</accession>
<dbReference type="AlphaFoldDB" id="A0A1F5Y023"/>
<gene>
    <name evidence="1" type="ORF">A3G54_01025</name>
</gene>